<proteinExistence type="predicted"/>
<evidence type="ECO:0000256" key="3">
    <source>
        <dbReference type="SAM" id="Phobius"/>
    </source>
</evidence>
<keyword evidence="1" id="KW-0328">Glycosyltransferase</keyword>
<dbReference type="InterPro" id="IPR028098">
    <property type="entry name" value="Glyco_trans_4-like_N"/>
</dbReference>
<evidence type="ECO:0000256" key="1">
    <source>
        <dbReference type="ARBA" id="ARBA00022676"/>
    </source>
</evidence>
<organism evidence="5 6">
    <name type="scientific">Candidatus Raymondbacteria bacterium RIFOXYD12_FULL_49_13</name>
    <dbReference type="NCBI Taxonomy" id="1817890"/>
    <lineage>
        <taxon>Bacteria</taxon>
        <taxon>Raymondiibacteriota</taxon>
    </lineage>
</organism>
<evidence type="ECO:0000256" key="2">
    <source>
        <dbReference type="ARBA" id="ARBA00022679"/>
    </source>
</evidence>
<keyword evidence="3" id="KW-0472">Membrane</keyword>
<name>A0A1F7FC77_UNCRA</name>
<reference evidence="5 6" key="1">
    <citation type="journal article" date="2016" name="Nat. Commun.">
        <title>Thousands of microbial genomes shed light on interconnected biogeochemical processes in an aquifer system.</title>
        <authorList>
            <person name="Anantharaman K."/>
            <person name="Brown C.T."/>
            <person name="Hug L.A."/>
            <person name="Sharon I."/>
            <person name="Castelle C.J."/>
            <person name="Probst A.J."/>
            <person name="Thomas B.C."/>
            <person name="Singh A."/>
            <person name="Wilkins M.J."/>
            <person name="Karaoz U."/>
            <person name="Brodie E.L."/>
            <person name="Williams K.H."/>
            <person name="Hubbard S.S."/>
            <person name="Banfield J.F."/>
        </authorList>
    </citation>
    <scope>NUCLEOTIDE SEQUENCE [LARGE SCALE GENOMIC DNA]</scope>
</reference>
<dbReference type="PANTHER" id="PTHR12526">
    <property type="entry name" value="GLYCOSYLTRANSFERASE"/>
    <property type="match status" value="1"/>
</dbReference>
<keyword evidence="3" id="KW-0812">Transmembrane</keyword>
<accession>A0A1F7FC77</accession>
<gene>
    <name evidence="5" type="ORF">A2519_19625</name>
</gene>
<sequence length="374" mass="41724">MKTTVFAACISDLTTEYRLYRQARSLVRQGCDVRVVSYADPEKVPALGHWAGLSISLIRLSRSRLPGVLFFALYMIRLFFMALHARPAFYLACDLPALFPCVCASLLRGGSVVYDSRELYTELPDVHRSPFKKAVWRLLEGFSVRHVVRSITVCESDRSDLARKYNCLAPVVVRNLPLYKPYAPNNALREQCGVSGDMPIIVFQGSLLRSGGVHELVCAMDAVSRAHLVIIGDGPEAPRVRKALRDNNRAQRVSWLPPVPFTELHGLLCSADVGVFTGAADGASFANALPNKIFDYAMAGLPMAVSRLPEIEKVNGRYRFGVYIEAPHPDAIARALNDLLVSSAHLAEYRTHALAMARDMRWENEEERFLELFL</sequence>
<evidence type="ECO:0000313" key="6">
    <source>
        <dbReference type="Proteomes" id="UP000179243"/>
    </source>
</evidence>
<dbReference type="Gene3D" id="3.40.50.2000">
    <property type="entry name" value="Glycogen Phosphorylase B"/>
    <property type="match status" value="2"/>
</dbReference>
<feature type="transmembrane region" description="Helical" evidence="3">
    <location>
        <begin position="65"/>
        <end position="83"/>
    </location>
</feature>
<protein>
    <recommendedName>
        <fullName evidence="4">Glycosyltransferase subfamily 4-like N-terminal domain-containing protein</fullName>
    </recommendedName>
</protein>
<dbReference type="SUPFAM" id="SSF53756">
    <property type="entry name" value="UDP-Glycosyltransferase/glycogen phosphorylase"/>
    <property type="match status" value="1"/>
</dbReference>
<dbReference type="Pfam" id="PF13579">
    <property type="entry name" value="Glyco_trans_4_4"/>
    <property type="match status" value="1"/>
</dbReference>
<feature type="domain" description="Glycosyltransferase subfamily 4-like N-terminal" evidence="4">
    <location>
        <begin position="17"/>
        <end position="165"/>
    </location>
</feature>
<dbReference type="Proteomes" id="UP000179243">
    <property type="component" value="Unassembled WGS sequence"/>
</dbReference>
<comment type="caution">
    <text evidence="5">The sequence shown here is derived from an EMBL/GenBank/DDBJ whole genome shotgun (WGS) entry which is preliminary data.</text>
</comment>
<dbReference type="PANTHER" id="PTHR12526:SF629">
    <property type="entry name" value="TEICHURONIC ACID BIOSYNTHESIS GLYCOSYLTRANSFERASE TUAH-RELATED"/>
    <property type="match status" value="1"/>
</dbReference>
<evidence type="ECO:0000313" key="5">
    <source>
        <dbReference type="EMBL" id="OGK04112.1"/>
    </source>
</evidence>
<keyword evidence="2" id="KW-0808">Transferase</keyword>
<dbReference type="EMBL" id="MFYX01000075">
    <property type="protein sequence ID" value="OGK04112.1"/>
    <property type="molecule type" value="Genomic_DNA"/>
</dbReference>
<dbReference type="GO" id="GO:0016757">
    <property type="term" value="F:glycosyltransferase activity"/>
    <property type="evidence" value="ECO:0007669"/>
    <property type="project" value="UniProtKB-KW"/>
</dbReference>
<dbReference type="Pfam" id="PF13692">
    <property type="entry name" value="Glyco_trans_1_4"/>
    <property type="match status" value="1"/>
</dbReference>
<keyword evidence="3" id="KW-1133">Transmembrane helix</keyword>
<evidence type="ECO:0000259" key="4">
    <source>
        <dbReference type="Pfam" id="PF13579"/>
    </source>
</evidence>
<dbReference type="AlphaFoldDB" id="A0A1F7FC77"/>